<feature type="chain" id="PRO_5036393571" description="Thiol-disulfide oxidoreductase DCC" evidence="1">
    <location>
        <begin position="25"/>
        <end position="170"/>
    </location>
</feature>
<gene>
    <name evidence="2" type="ORF">PCAR00345_LOCUS3579</name>
    <name evidence="3" type="ORF">PCAR00345_LOCUS3580</name>
</gene>
<evidence type="ECO:0008006" key="4">
    <source>
        <dbReference type="Google" id="ProtNLM"/>
    </source>
</evidence>
<organism evidence="3">
    <name type="scientific">Chrysotila carterae</name>
    <name type="common">Marine alga</name>
    <name type="synonym">Syracosphaera carterae</name>
    <dbReference type="NCBI Taxonomy" id="13221"/>
    <lineage>
        <taxon>Eukaryota</taxon>
        <taxon>Haptista</taxon>
        <taxon>Haptophyta</taxon>
        <taxon>Prymnesiophyceae</taxon>
        <taxon>Isochrysidales</taxon>
        <taxon>Isochrysidaceae</taxon>
        <taxon>Chrysotila</taxon>
    </lineage>
</organism>
<name>A0A6S9RA47_CHRCT</name>
<dbReference type="InterPro" id="IPR052927">
    <property type="entry name" value="DCC_oxidoreductase"/>
</dbReference>
<evidence type="ECO:0000256" key="1">
    <source>
        <dbReference type="SAM" id="SignalP"/>
    </source>
</evidence>
<evidence type="ECO:0000313" key="2">
    <source>
        <dbReference type="EMBL" id="CAE0750994.1"/>
    </source>
</evidence>
<keyword evidence="1" id="KW-0732">Signal</keyword>
<dbReference type="GO" id="GO:0015035">
    <property type="term" value="F:protein-disulfide reductase activity"/>
    <property type="evidence" value="ECO:0007669"/>
    <property type="project" value="InterPro"/>
</dbReference>
<dbReference type="PANTHER" id="PTHR33639:SF2">
    <property type="entry name" value="DUF393 DOMAIN-CONTAINING PROTEIN"/>
    <property type="match status" value="1"/>
</dbReference>
<dbReference type="InterPro" id="IPR007263">
    <property type="entry name" value="DCC1-like"/>
</dbReference>
<feature type="signal peptide" evidence="1">
    <location>
        <begin position="1"/>
        <end position="24"/>
    </location>
</feature>
<protein>
    <recommendedName>
        <fullName evidence="4">Thiol-disulfide oxidoreductase DCC</fullName>
    </recommendedName>
</protein>
<dbReference type="AlphaFoldDB" id="A0A6S9RA47"/>
<proteinExistence type="predicted"/>
<accession>A0A6S9RA47</accession>
<sequence>MVMRGAIVAATIAMSVVLIPRALQPPDGTESWLMFDGVCNLCDGFVNFVADGDSARRVRFGAQQRHLELLARIGAPTDFSTLVLIQGDQFYLYSSAALRTMAVMDWPWRVLCVFTLVPSPIRDTVYRFVAKHRYQVFGKTEMCRIPTGEFRKRFLEYEHSEDVSDPILGN</sequence>
<dbReference type="Pfam" id="PF04134">
    <property type="entry name" value="DCC1-like"/>
    <property type="match status" value="1"/>
</dbReference>
<evidence type="ECO:0000313" key="3">
    <source>
        <dbReference type="EMBL" id="CAE0750995.1"/>
    </source>
</evidence>
<dbReference type="EMBL" id="HBIZ01006258">
    <property type="protein sequence ID" value="CAE0750995.1"/>
    <property type="molecule type" value="Transcribed_RNA"/>
</dbReference>
<dbReference type="EMBL" id="HBIZ01006257">
    <property type="protein sequence ID" value="CAE0750994.1"/>
    <property type="molecule type" value="Transcribed_RNA"/>
</dbReference>
<reference evidence="3" key="1">
    <citation type="submission" date="2021-01" db="EMBL/GenBank/DDBJ databases">
        <authorList>
            <person name="Corre E."/>
            <person name="Pelletier E."/>
            <person name="Niang G."/>
            <person name="Scheremetjew M."/>
            <person name="Finn R."/>
            <person name="Kale V."/>
            <person name="Holt S."/>
            <person name="Cochrane G."/>
            <person name="Meng A."/>
            <person name="Brown T."/>
            <person name="Cohen L."/>
        </authorList>
    </citation>
    <scope>NUCLEOTIDE SEQUENCE</scope>
    <source>
        <strain evidence="3">CCMP645</strain>
    </source>
</reference>
<dbReference type="PANTHER" id="PTHR33639">
    <property type="entry name" value="THIOL-DISULFIDE OXIDOREDUCTASE DCC"/>
    <property type="match status" value="1"/>
</dbReference>